<dbReference type="AlphaFoldDB" id="A0A2S5CQW9"/>
<dbReference type="Proteomes" id="UP000237423">
    <property type="component" value="Unassembled WGS sequence"/>
</dbReference>
<comment type="caution">
    <text evidence="1">The sequence shown here is derived from an EMBL/GenBank/DDBJ whole genome shotgun (WGS) entry which is preliminary data.</text>
</comment>
<protein>
    <submittedName>
        <fullName evidence="1">Uncharacterized protein</fullName>
    </submittedName>
</protein>
<proteinExistence type="predicted"/>
<evidence type="ECO:0000313" key="1">
    <source>
        <dbReference type="EMBL" id="POZ53194.1"/>
    </source>
</evidence>
<accession>A0A2S5CQW9</accession>
<gene>
    <name evidence="1" type="ORF">AADEFJLK_00210</name>
</gene>
<dbReference type="RefSeq" id="WP_103972998.1">
    <property type="nucleotide sequence ID" value="NZ_PGFZ01000001.1"/>
</dbReference>
<sequence>MTDTPTNTTLGDFCPKHTFATHPDNPLKESEFNWLFKNREANGFKDAFVKVTARNFLVHIPTFIQCLAERRGA</sequence>
<name>A0A2S5CQW9_9GAMM</name>
<dbReference type="EMBL" id="PGFZ01000001">
    <property type="protein sequence ID" value="POZ53194.1"/>
    <property type="molecule type" value="Genomic_DNA"/>
</dbReference>
<organism evidence="1 2">
    <name type="scientific">Methylovulum psychrotolerans</name>
    <dbReference type="NCBI Taxonomy" id="1704499"/>
    <lineage>
        <taxon>Bacteria</taxon>
        <taxon>Pseudomonadati</taxon>
        <taxon>Pseudomonadota</taxon>
        <taxon>Gammaproteobacteria</taxon>
        <taxon>Methylococcales</taxon>
        <taxon>Methylococcaceae</taxon>
        <taxon>Methylovulum</taxon>
    </lineage>
</organism>
<reference evidence="1 2" key="1">
    <citation type="submission" date="2017-11" db="EMBL/GenBank/DDBJ databases">
        <title>Draft Genome Sequence of Methylobacter psychrotolerans Sph1T, an Obligate Methanotroph from Low-Temperature Environments.</title>
        <authorList>
            <person name="Oshkin I.Y."/>
            <person name="Miroshnikov K."/>
            <person name="Belova S.E."/>
            <person name="Korzhenkov A."/>
            <person name="Toshchakov S.V."/>
            <person name="Dedysh S.N."/>
        </authorList>
    </citation>
    <scope>NUCLEOTIDE SEQUENCE [LARGE SCALE GENOMIC DNA]</scope>
    <source>
        <strain evidence="1 2">Sph1</strain>
    </source>
</reference>
<evidence type="ECO:0000313" key="2">
    <source>
        <dbReference type="Proteomes" id="UP000237423"/>
    </source>
</evidence>